<sequence>MGPLSGIRILEIAGIGPGPFAAMLLADMGADVIRIDRPETPMFANQTELDFLNRGKRSICIDLKKEGAVALVEKLVARADGFLEGFRPGVLEKYGLGPDDCLALNQKLVYGRMTGWGQEGPMANRAGHDINYIALAGALEPMGRAGEKPAIPLNLVGDFGGGGMLLAFGMVCALLEAKTSGKGQVVDAAMVDGASLLMTSLFSAYQTGYWGERGTNMIDGGAPFYEVYETSDGKYLAVGALESQFYQVLVERLGLADSLPNQYDMEQWPAMKERFAEVFATRTRDEWAELFADCDACVTPVLAAGELKDHPHHRARNSIVQRNGVWQPRTAPRFSRTDGGEPGDAVAVGANSGEVLTELGYSEQDQRELIANGVVSTAG</sequence>
<reference evidence="3 4" key="1">
    <citation type="submission" date="2020-08" db="EMBL/GenBank/DDBJ databases">
        <title>Genomic Encyclopedia of Type Strains, Phase III (KMG-III): the genomes of soil and plant-associated and newly described type strains.</title>
        <authorList>
            <person name="Whitman W."/>
        </authorList>
    </citation>
    <scope>NUCLEOTIDE SEQUENCE [LARGE SCALE GENOMIC DNA]</scope>
    <source>
        <strain evidence="3 4">CECT 8654</strain>
    </source>
</reference>
<name>A0A7W4W2J2_9GAMM</name>
<dbReference type="EC" id="5.1.99.4" evidence="3"/>
<keyword evidence="2 3" id="KW-0413">Isomerase</keyword>
<dbReference type="Gene3D" id="3.30.1540.10">
    <property type="entry name" value="formyl-coa transferase, domain 3"/>
    <property type="match status" value="1"/>
</dbReference>
<dbReference type="EMBL" id="JACHWY010000001">
    <property type="protein sequence ID" value="MBB3046236.1"/>
    <property type="molecule type" value="Genomic_DNA"/>
</dbReference>
<organism evidence="3 4">
    <name type="scientific">Litorivivens lipolytica</name>
    <dbReference type="NCBI Taxonomy" id="1524264"/>
    <lineage>
        <taxon>Bacteria</taxon>
        <taxon>Pseudomonadati</taxon>
        <taxon>Pseudomonadota</taxon>
        <taxon>Gammaproteobacteria</taxon>
        <taxon>Litorivivens</taxon>
    </lineage>
</organism>
<dbReference type="Proteomes" id="UP000537130">
    <property type="component" value="Unassembled WGS sequence"/>
</dbReference>
<dbReference type="Gene3D" id="3.30.60.110">
    <property type="match status" value="1"/>
</dbReference>
<protein>
    <submittedName>
        <fullName evidence="3">Alpha-methylacyl-CoA racemase</fullName>
        <ecNumber evidence="3">5.1.99.4</ecNumber>
    </submittedName>
</protein>
<dbReference type="RefSeq" id="WP_183408930.1">
    <property type="nucleotide sequence ID" value="NZ_JACHWY010000001.1"/>
</dbReference>
<comment type="similarity">
    <text evidence="1">Belongs to the CoA-transferase III family.</text>
</comment>
<comment type="caution">
    <text evidence="3">The sequence shown here is derived from an EMBL/GenBank/DDBJ whole genome shotgun (WGS) entry which is preliminary data.</text>
</comment>
<gene>
    <name evidence="3" type="ORF">FHR99_000472</name>
</gene>
<evidence type="ECO:0000313" key="3">
    <source>
        <dbReference type="EMBL" id="MBB3046236.1"/>
    </source>
</evidence>
<dbReference type="GO" id="GO:0008111">
    <property type="term" value="F:alpha-methylacyl-CoA racemase activity"/>
    <property type="evidence" value="ECO:0007669"/>
    <property type="project" value="UniProtKB-EC"/>
</dbReference>
<dbReference type="PANTHER" id="PTHR48228:SF5">
    <property type="entry name" value="ALPHA-METHYLACYL-COA RACEMASE"/>
    <property type="match status" value="1"/>
</dbReference>
<proteinExistence type="inferred from homology"/>
<dbReference type="AlphaFoldDB" id="A0A7W4W2J2"/>
<evidence type="ECO:0000256" key="2">
    <source>
        <dbReference type="ARBA" id="ARBA00023235"/>
    </source>
</evidence>
<keyword evidence="4" id="KW-1185">Reference proteome</keyword>
<dbReference type="Gene3D" id="3.40.50.10540">
    <property type="entry name" value="Crotonobetainyl-coa:carnitine coa-transferase, domain 1"/>
    <property type="match status" value="1"/>
</dbReference>
<dbReference type="Pfam" id="PF02515">
    <property type="entry name" value="CoA_transf_3"/>
    <property type="match status" value="1"/>
</dbReference>
<dbReference type="PANTHER" id="PTHR48228">
    <property type="entry name" value="SUCCINYL-COA--D-CITRAMALATE COA-TRANSFERASE"/>
    <property type="match status" value="1"/>
</dbReference>
<evidence type="ECO:0000256" key="1">
    <source>
        <dbReference type="ARBA" id="ARBA00008383"/>
    </source>
</evidence>
<dbReference type="InterPro" id="IPR044855">
    <property type="entry name" value="CoA-Trfase_III_dom3_sf"/>
</dbReference>
<dbReference type="SUPFAM" id="SSF89796">
    <property type="entry name" value="CoA-transferase family III (CaiB/BaiF)"/>
    <property type="match status" value="1"/>
</dbReference>
<dbReference type="InterPro" id="IPR023606">
    <property type="entry name" value="CoA-Trfase_III_dom_1_sf"/>
</dbReference>
<accession>A0A7W4W2J2</accession>
<evidence type="ECO:0000313" key="4">
    <source>
        <dbReference type="Proteomes" id="UP000537130"/>
    </source>
</evidence>
<dbReference type="FunFam" id="3.30.1540.10:FF:000004">
    <property type="entry name" value="Probable alpha-methylacyl-CoA racemase mcr"/>
    <property type="match status" value="1"/>
</dbReference>
<dbReference type="InterPro" id="IPR050509">
    <property type="entry name" value="CoA-transferase_III"/>
</dbReference>
<dbReference type="InterPro" id="IPR003673">
    <property type="entry name" value="CoA-Trfase_fam_III"/>
</dbReference>